<accession>A0A453N3H8</accession>
<organism evidence="2 3">
    <name type="scientific">Aegilops tauschii subsp. strangulata</name>
    <name type="common">Goatgrass</name>
    <dbReference type="NCBI Taxonomy" id="200361"/>
    <lineage>
        <taxon>Eukaryota</taxon>
        <taxon>Viridiplantae</taxon>
        <taxon>Streptophyta</taxon>
        <taxon>Embryophyta</taxon>
        <taxon>Tracheophyta</taxon>
        <taxon>Spermatophyta</taxon>
        <taxon>Magnoliopsida</taxon>
        <taxon>Liliopsida</taxon>
        <taxon>Poales</taxon>
        <taxon>Poaceae</taxon>
        <taxon>BOP clade</taxon>
        <taxon>Pooideae</taxon>
        <taxon>Triticodae</taxon>
        <taxon>Triticeae</taxon>
        <taxon>Triticinae</taxon>
        <taxon>Aegilops</taxon>
    </lineage>
</organism>
<proteinExistence type="predicted"/>
<dbReference type="STRING" id="200361.A0A453N3H8"/>
<feature type="transmembrane region" description="Helical" evidence="1">
    <location>
        <begin position="118"/>
        <end position="142"/>
    </location>
</feature>
<dbReference type="InterPro" id="IPR045501">
    <property type="entry name" value="DUF6490"/>
</dbReference>
<dbReference type="PANTHER" id="PTHR46610">
    <property type="entry name" value="OS05G0181300 PROTEIN"/>
    <property type="match status" value="1"/>
</dbReference>
<dbReference type="Proteomes" id="UP000015105">
    <property type="component" value="Chromosome 6D"/>
</dbReference>
<dbReference type="PANTHER" id="PTHR46610:SF10">
    <property type="entry name" value="PGG DOMAIN-CONTAINING PROTEIN"/>
    <property type="match status" value="1"/>
</dbReference>
<evidence type="ECO:0000313" key="3">
    <source>
        <dbReference type="Proteomes" id="UP000015105"/>
    </source>
</evidence>
<feature type="transmembrane region" description="Helical" evidence="1">
    <location>
        <begin position="30"/>
        <end position="52"/>
    </location>
</feature>
<dbReference type="AlphaFoldDB" id="A0A453N3H8"/>
<keyword evidence="1" id="KW-0472">Membrane</keyword>
<reference evidence="2" key="5">
    <citation type="journal article" date="2021" name="G3 (Bethesda)">
        <title>Aegilops tauschii genome assembly Aet v5.0 features greater sequence contiguity and improved annotation.</title>
        <authorList>
            <person name="Wang L."/>
            <person name="Zhu T."/>
            <person name="Rodriguez J.C."/>
            <person name="Deal K.R."/>
            <person name="Dubcovsky J."/>
            <person name="McGuire P.E."/>
            <person name="Lux T."/>
            <person name="Spannagl M."/>
            <person name="Mayer K.F.X."/>
            <person name="Baldrich P."/>
            <person name="Meyers B.C."/>
            <person name="Huo N."/>
            <person name="Gu Y.Q."/>
            <person name="Zhou H."/>
            <person name="Devos K.M."/>
            <person name="Bennetzen J.L."/>
            <person name="Unver T."/>
            <person name="Budak H."/>
            <person name="Gulick P.J."/>
            <person name="Galiba G."/>
            <person name="Kalapos B."/>
            <person name="Nelson D.R."/>
            <person name="Li P."/>
            <person name="You F.M."/>
            <person name="Luo M.C."/>
            <person name="Dvorak J."/>
        </authorList>
    </citation>
    <scope>NUCLEOTIDE SEQUENCE [LARGE SCALE GENOMIC DNA]</scope>
    <source>
        <strain evidence="2">cv. AL8/78</strain>
    </source>
</reference>
<keyword evidence="1" id="KW-1133">Transmembrane helix</keyword>
<evidence type="ECO:0000313" key="2">
    <source>
        <dbReference type="EnsemblPlants" id="AET6Gv20202600.1"/>
    </source>
</evidence>
<feature type="transmembrane region" description="Helical" evidence="1">
    <location>
        <begin position="93"/>
        <end position="112"/>
    </location>
</feature>
<reference evidence="2" key="4">
    <citation type="submission" date="2019-03" db="UniProtKB">
        <authorList>
            <consortium name="EnsemblPlants"/>
        </authorList>
    </citation>
    <scope>IDENTIFICATION</scope>
</reference>
<protein>
    <submittedName>
        <fullName evidence="2">Uncharacterized protein</fullName>
    </submittedName>
</protein>
<reference evidence="2" key="3">
    <citation type="journal article" date="2017" name="Nature">
        <title>Genome sequence of the progenitor of the wheat D genome Aegilops tauschii.</title>
        <authorList>
            <person name="Luo M.C."/>
            <person name="Gu Y.Q."/>
            <person name="Puiu D."/>
            <person name="Wang H."/>
            <person name="Twardziok S.O."/>
            <person name="Deal K.R."/>
            <person name="Huo N."/>
            <person name="Zhu T."/>
            <person name="Wang L."/>
            <person name="Wang Y."/>
            <person name="McGuire P.E."/>
            <person name="Liu S."/>
            <person name="Long H."/>
            <person name="Ramasamy R.K."/>
            <person name="Rodriguez J.C."/>
            <person name="Van S.L."/>
            <person name="Yuan L."/>
            <person name="Wang Z."/>
            <person name="Xia Z."/>
            <person name="Xiao L."/>
            <person name="Anderson O.D."/>
            <person name="Ouyang S."/>
            <person name="Liang Y."/>
            <person name="Zimin A.V."/>
            <person name="Pertea G."/>
            <person name="Qi P."/>
            <person name="Bennetzen J.L."/>
            <person name="Dai X."/>
            <person name="Dawson M.W."/>
            <person name="Muller H.G."/>
            <person name="Kugler K."/>
            <person name="Rivarola-Duarte L."/>
            <person name="Spannagl M."/>
            <person name="Mayer K.F.X."/>
            <person name="Lu F.H."/>
            <person name="Bevan M.W."/>
            <person name="Leroy P."/>
            <person name="Li P."/>
            <person name="You F.M."/>
            <person name="Sun Q."/>
            <person name="Liu Z."/>
            <person name="Lyons E."/>
            <person name="Wicker T."/>
            <person name="Salzberg S.L."/>
            <person name="Devos K.M."/>
            <person name="Dvorak J."/>
        </authorList>
    </citation>
    <scope>NUCLEOTIDE SEQUENCE [LARGE SCALE GENOMIC DNA]</scope>
    <source>
        <strain evidence="2">cv. AL8/78</strain>
    </source>
</reference>
<name>A0A453N3H8_AEGTS</name>
<sequence>EYTQRSEDMSQSRDAAVPAERLRRGGGGGFSWVFVTVVFVLLTFNSVMAVYHSKGDPAIVAFVATSYADLVLLFCSLWLYNRAAAGSTWRNRLKASVWTLTTLLTFSFAYMVMGTAGLTLPVALLVWFIAAATGIGAFSAFFEQDKYIRQPIHHGMKPFCCHQR</sequence>
<evidence type="ECO:0000256" key="1">
    <source>
        <dbReference type="SAM" id="Phobius"/>
    </source>
</evidence>
<dbReference type="Pfam" id="PF20100">
    <property type="entry name" value="DUF6490"/>
    <property type="match status" value="1"/>
</dbReference>
<dbReference type="EnsemblPlants" id="AET6Gv20202600.1">
    <property type="protein sequence ID" value="AET6Gv20202600.1"/>
    <property type="gene ID" value="AET6Gv20202600"/>
</dbReference>
<reference evidence="3" key="1">
    <citation type="journal article" date="2014" name="Science">
        <title>Ancient hybridizations among the ancestral genomes of bread wheat.</title>
        <authorList>
            <consortium name="International Wheat Genome Sequencing Consortium,"/>
            <person name="Marcussen T."/>
            <person name="Sandve S.R."/>
            <person name="Heier L."/>
            <person name="Spannagl M."/>
            <person name="Pfeifer M."/>
            <person name="Jakobsen K.S."/>
            <person name="Wulff B.B."/>
            <person name="Steuernagel B."/>
            <person name="Mayer K.F."/>
            <person name="Olsen O.A."/>
        </authorList>
    </citation>
    <scope>NUCLEOTIDE SEQUENCE [LARGE SCALE GENOMIC DNA]</scope>
    <source>
        <strain evidence="3">cv. AL8/78</strain>
    </source>
</reference>
<keyword evidence="1" id="KW-0812">Transmembrane</keyword>
<feature type="transmembrane region" description="Helical" evidence="1">
    <location>
        <begin position="58"/>
        <end position="81"/>
    </location>
</feature>
<keyword evidence="3" id="KW-1185">Reference proteome</keyword>
<reference evidence="3" key="2">
    <citation type="journal article" date="2017" name="Nat. Plants">
        <title>The Aegilops tauschii genome reveals multiple impacts of transposons.</title>
        <authorList>
            <person name="Zhao G."/>
            <person name="Zou C."/>
            <person name="Li K."/>
            <person name="Wang K."/>
            <person name="Li T."/>
            <person name="Gao L."/>
            <person name="Zhang X."/>
            <person name="Wang H."/>
            <person name="Yang Z."/>
            <person name="Liu X."/>
            <person name="Jiang W."/>
            <person name="Mao L."/>
            <person name="Kong X."/>
            <person name="Jiao Y."/>
            <person name="Jia J."/>
        </authorList>
    </citation>
    <scope>NUCLEOTIDE SEQUENCE [LARGE SCALE GENOMIC DNA]</scope>
    <source>
        <strain evidence="3">cv. AL8/78</strain>
    </source>
</reference>
<dbReference type="Gramene" id="AET6Gv20202600.1">
    <property type="protein sequence ID" value="AET6Gv20202600.1"/>
    <property type="gene ID" value="AET6Gv20202600"/>
</dbReference>